<dbReference type="InterPro" id="IPR002716">
    <property type="entry name" value="PIN_dom"/>
</dbReference>
<keyword evidence="3 7" id="KW-0378">Hydrolase</keyword>
<accession>A0A2T0AS47</accession>
<dbReference type="Pfam" id="PF01850">
    <property type="entry name" value="PIN"/>
    <property type="match status" value="1"/>
</dbReference>
<evidence type="ECO:0000313" key="8">
    <source>
        <dbReference type="Proteomes" id="UP000238415"/>
    </source>
</evidence>
<comment type="caution">
    <text evidence="7">The sequence shown here is derived from an EMBL/GenBank/DDBJ whole genome shotgun (WGS) entry which is preliminary data.</text>
</comment>
<keyword evidence="5" id="KW-1133">Transmembrane helix</keyword>
<feature type="transmembrane region" description="Helical" evidence="5">
    <location>
        <begin position="87"/>
        <end position="111"/>
    </location>
</feature>
<keyword evidence="2" id="KW-0540">Nuclease</keyword>
<sequence>MLYRVVRVAIALAAGGGGFYATQLVLAVWQQNWGTSPLPGLKLTLLGLVTLMAAFIGYVLSGRLIDFVTQSTRWLEGRLQRLPAQDIVSGSLGLIFGLIIANLLGASFFHLPFVGPYIPMAGSLFLGYLGWSLGTKRKDEVWGLFNLIPRLGGRERDRIKVEGGKEGGRSGAKILDTSVIIDGRIADILKSGFLEGTMIIPSFVLEELRHIADSSDLLKRNRGRRGLDILNKIRKEMGVSVKVLEVDFDDLSEVDSKLVRLAQKLGAPILTNDFNLNKVAELQGVRVLNINELANAVKPVVLPGEEMTVQVIKDGKEIGQGVAYLDDGTMIVVENGRRYIGQTIAVVVTSVLQTAAGRMIFARPKGPERKAGSNHQTLERGEYQCLS</sequence>
<feature type="transmembrane region" description="Helical" evidence="5">
    <location>
        <begin position="43"/>
        <end position="66"/>
    </location>
</feature>
<reference evidence="7 8" key="1">
    <citation type="submission" date="2018-03" db="EMBL/GenBank/DDBJ databases">
        <title>Genome sequence of Moorella humiferrea DSM 23265.</title>
        <authorList>
            <person name="Poehlein A."/>
            <person name="Daniel R."/>
        </authorList>
    </citation>
    <scope>NUCLEOTIDE SEQUENCE [LARGE SCALE GENOMIC DNA]</scope>
    <source>
        <strain evidence="7 8">DSM 23265</strain>
    </source>
</reference>
<dbReference type="OrthoDB" id="9780734at2"/>
<dbReference type="SMART" id="SM00670">
    <property type="entry name" value="PINc"/>
    <property type="match status" value="1"/>
</dbReference>
<evidence type="ECO:0000256" key="3">
    <source>
        <dbReference type="ARBA" id="ARBA00022801"/>
    </source>
</evidence>
<proteinExistence type="predicted"/>
<dbReference type="EMBL" id="PVXM01000025">
    <property type="protein sequence ID" value="PRR72895.1"/>
    <property type="molecule type" value="Genomic_DNA"/>
</dbReference>
<dbReference type="PROSITE" id="PS50926">
    <property type="entry name" value="TRAM"/>
    <property type="match status" value="1"/>
</dbReference>
<comment type="cofactor">
    <cofactor evidence="1">
        <name>Mg(2+)</name>
        <dbReference type="ChEBI" id="CHEBI:18420"/>
    </cofactor>
</comment>
<dbReference type="RefSeq" id="WP_106005294.1">
    <property type="nucleotide sequence ID" value="NZ_CP136419.1"/>
</dbReference>
<keyword evidence="5" id="KW-0812">Transmembrane</keyword>
<dbReference type="AlphaFoldDB" id="A0A2T0AS47"/>
<dbReference type="Proteomes" id="UP000238415">
    <property type="component" value="Unassembled WGS sequence"/>
</dbReference>
<organism evidence="7 8">
    <name type="scientific">Neomoorella humiferrea</name>
    <dbReference type="NCBI Taxonomy" id="676965"/>
    <lineage>
        <taxon>Bacteria</taxon>
        <taxon>Bacillati</taxon>
        <taxon>Bacillota</taxon>
        <taxon>Clostridia</taxon>
        <taxon>Neomoorellales</taxon>
        <taxon>Neomoorellaceae</taxon>
        <taxon>Neomoorella</taxon>
    </lineage>
</organism>
<dbReference type="GO" id="GO:0016787">
    <property type="term" value="F:hydrolase activity"/>
    <property type="evidence" value="ECO:0007669"/>
    <property type="project" value="UniProtKB-KW"/>
</dbReference>
<protein>
    <submittedName>
        <fullName evidence="7">Putative PIN and TRAM-domain containing protein</fullName>
        <ecNumber evidence="7">3.1.-.-</ecNumber>
    </submittedName>
</protein>
<dbReference type="Pfam" id="PF01938">
    <property type="entry name" value="TRAM"/>
    <property type="match status" value="1"/>
</dbReference>
<keyword evidence="4" id="KW-0460">Magnesium</keyword>
<dbReference type="CDD" id="cd09877">
    <property type="entry name" value="PIN_YacL-like"/>
    <property type="match status" value="1"/>
</dbReference>
<evidence type="ECO:0000256" key="1">
    <source>
        <dbReference type="ARBA" id="ARBA00001946"/>
    </source>
</evidence>
<dbReference type="InterPro" id="IPR052041">
    <property type="entry name" value="Nucleic_acid_metab_PIN/TRAM"/>
</dbReference>
<feature type="transmembrane region" description="Helical" evidence="5">
    <location>
        <begin position="117"/>
        <end position="134"/>
    </location>
</feature>
<keyword evidence="8" id="KW-1185">Reference proteome</keyword>
<dbReference type="InterPro" id="IPR029060">
    <property type="entry name" value="PIN-like_dom_sf"/>
</dbReference>
<evidence type="ECO:0000259" key="6">
    <source>
        <dbReference type="PROSITE" id="PS50926"/>
    </source>
</evidence>
<dbReference type="GO" id="GO:0004518">
    <property type="term" value="F:nuclease activity"/>
    <property type="evidence" value="ECO:0007669"/>
    <property type="project" value="UniProtKB-KW"/>
</dbReference>
<evidence type="ECO:0000313" key="7">
    <source>
        <dbReference type="EMBL" id="PRR72895.1"/>
    </source>
</evidence>
<feature type="domain" description="TRAM" evidence="6">
    <location>
        <begin position="300"/>
        <end position="361"/>
    </location>
</feature>
<dbReference type="InterPro" id="IPR002792">
    <property type="entry name" value="TRAM_dom"/>
</dbReference>
<evidence type="ECO:0000256" key="2">
    <source>
        <dbReference type="ARBA" id="ARBA00022722"/>
    </source>
</evidence>
<evidence type="ECO:0000256" key="4">
    <source>
        <dbReference type="ARBA" id="ARBA00022842"/>
    </source>
</evidence>
<dbReference type="Gene3D" id="3.40.50.1010">
    <property type="entry name" value="5'-nuclease"/>
    <property type="match status" value="1"/>
</dbReference>
<keyword evidence="5" id="KW-0472">Membrane</keyword>
<evidence type="ECO:0000256" key="5">
    <source>
        <dbReference type="SAM" id="Phobius"/>
    </source>
</evidence>
<dbReference type="EC" id="3.1.-.-" evidence="7"/>
<gene>
    <name evidence="7" type="ORF">MOHU_13170</name>
</gene>
<name>A0A2T0AS47_9FIRM</name>
<dbReference type="PANTHER" id="PTHR11603">
    <property type="entry name" value="AAA FAMILY ATPASE"/>
    <property type="match status" value="1"/>
</dbReference>
<dbReference type="PANTHER" id="PTHR11603:SF147">
    <property type="entry name" value="MEMBRANE PROTEIN"/>
    <property type="match status" value="1"/>
</dbReference>
<dbReference type="SUPFAM" id="SSF88723">
    <property type="entry name" value="PIN domain-like"/>
    <property type="match status" value="1"/>
</dbReference>